<feature type="compositionally biased region" description="Polar residues" evidence="1">
    <location>
        <begin position="152"/>
        <end position="180"/>
    </location>
</feature>
<proteinExistence type="predicted"/>
<reference evidence="2" key="1">
    <citation type="submission" date="2020-04" db="EMBL/GenBank/DDBJ databases">
        <authorList>
            <person name="Alioto T."/>
            <person name="Alioto T."/>
            <person name="Gomez Garrido J."/>
        </authorList>
    </citation>
    <scope>NUCLEOTIDE SEQUENCE</scope>
    <source>
        <strain evidence="2">A484AB</strain>
    </source>
</reference>
<feature type="region of interest" description="Disordered" evidence="1">
    <location>
        <begin position="60"/>
        <end position="82"/>
    </location>
</feature>
<evidence type="ECO:0000256" key="1">
    <source>
        <dbReference type="SAM" id="MobiDB-lite"/>
    </source>
</evidence>
<feature type="compositionally biased region" description="Basic residues" evidence="1">
    <location>
        <begin position="183"/>
        <end position="194"/>
    </location>
</feature>
<dbReference type="AlphaFoldDB" id="A0A6S7G2U5"/>
<keyword evidence="3" id="KW-1185">Reference proteome</keyword>
<dbReference type="EMBL" id="CACRXK020001149">
    <property type="protein sequence ID" value="CAB3987284.1"/>
    <property type="molecule type" value="Genomic_DNA"/>
</dbReference>
<comment type="caution">
    <text evidence="2">The sequence shown here is derived from an EMBL/GenBank/DDBJ whole genome shotgun (WGS) entry which is preliminary data.</text>
</comment>
<evidence type="ECO:0000313" key="3">
    <source>
        <dbReference type="Proteomes" id="UP001152795"/>
    </source>
</evidence>
<feature type="compositionally biased region" description="Polar residues" evidence="1">
    <location>
        <begin position="120"/>
        <end position="136"/>
    </location>
</feature>
<sequence length="194" mass="21844">MDLMQTPPHSISHVAYFGEEPFLWAPKKPQEYRKPPLRAGRKTSSRSLDFSTILVQDEEDENSSFLGSYERRQGQLRSRGSRHETPVFLRNLDSPVRSHGSPLAFENTIARRIDFASQSLTPGQDGVASTSDSPSVFSPGLSPTAREILSQLKRSASSKRPTSQEKQSASRMSNQQTPESCSPRKRARWTRLIR</sequence>
<gene>
    <name evidence="2" type="ORF">PACLA_8A084925</name>
</gene>
<accession>A0A6S7G2U5</accession>
<dbReference type="Proteomes" id="UP001152795">
    <property type="component" value="Unassembled WGS sequence"/>
</dbReference>
<organism evidence="2 3">
    <name type="scientific">Paramuricea clavata</name>
    <name type="common">Red gorgonian</name>
    <name type="synonym">Violescent sea-whip</name>
    <dbReference type="NCBI Taxonomy" id="317549"/>
    <lineage>
        <taxon>Eukaryota</taxon>
        <taxon>Metazoa</taxon>
        <taxon>Cnidaria</taxon>
        <taxon>Anthozoa</taxon>
        <taxon>Octocorallia</taxon>
        <taxon>Malacalcyonacea</taxon>
        <taxon>Plexauridae</taxon>
        <taxon>Paramuricea</taxon>
    </lineage>
</organism>
<protein>
    <submittedName>
        <fullName evidence="2">Uncharacterized protein</fullName>
    </submittedName>
</protein>
<evidence type="ECO:0000313" key="2">
    <source>
        <dbReference type="EMBL" id="CAB3987284.1"/>
    </source>
</evidence>
<feature type="region of interest" description="Disordered" evidence="1">
    <location>
        <begin position="120"/>
        <end position="194"/>
    </location>
</feature>
<name>A0A6S7G2U5_PARCT</name>